<dbReference type="AlphaFoldDB" id="A0A2B0N2N4"/>
<sequence length="341" mass="41577">MLMQNEYEEINRERREVSCTVEEKNLIAHIKQQTALANIDNISRTYTYQEYYLRNKEIRWSFLASMVSRNSGWNMTDLAGEYYQNILSERIRAQIFLTYESANWLIFSDAYPQLLLYEYSKNMMKPLFHLLQFFNVSIFMEKEWKNFWNNRDLTRLITALIINEQNKIQKPVIENSYFQKYVFQTVLFKFQELFHFNAVIFPTTKGNLYGFSVYQFEKLQKRIDLGKKLAWLLFHPEYEVLFYDFSLRTFPTGSRMDYEQYFSITKEKDTPRLRDAFSIVLHQNSLEKDWFHQKMDIEALFLFQEPKGEVEITEWFLQKQHQLYIFSTLNRFFKRSNDFMI</sequence>
<reference evidence="1 2" key="1">
    <citation type="submission" date="2017-09" db="EMBL/GenBank/DDBJ databases">
        <title>Large-scale bioinformatics analysis of Bacillus genomes uncovers conserved roles of natural products in bacterial physiology.</title>
        <authorList>
            <consortium name="Agbiome Team Llc"/>
            <person name="Bleich R.M."/>
            <person name="Grubbs K.J."/>
            <person name="Santa Maria K.C."/>
            <person name="Allen S.E."/>
            <person name="Farag S."/>
            <person name="Shank E.A."/>
            <person name="Bowers A."/>
        </authorList>
    </citation>
    <scope>NUCLEOTIDE SEQUENCE [LARGE SCALE GENOMIC DNA]</scope>
    <source>
        <strain evidence="1 2">AFS083043</strain>
    </source>
</reference>
<dbReference type="Proteomes" id="UP000242656">
    <property type="component" value="Unassembled WGS sequence"/>
</dbReference>
<dbReference type="EMBL" id="NUWN01000006">
    <property type="protein sequence ID" value="PFK47389.1"/>
    <property type="molecule type" value="Genomic_DNA"/>
</dbReference>
<name>A0A2B0N2N4_BACCE</name>
<dbReference type="InterPro" id="IPR019658">
    <property type="entry name" value="DUF2515"/>
</dbReference>
<comment type="caution">
    <text evidence="1">The sequence shown here is derived from an EMBL/GenBank/DDBJ whole genome shotgun (WGS) entry which is preliminary data.</text>
</comment>
<gene>
    <name evidence="1" type="ORF">COI93_01785</name>
</gene>
<protein>
    <recommendedName>
        <fullName evidence="3">DUF2515 domain-containing protein</fullName>
    </recommendedName>
</protein>
<organism evidence="1 2">
    <name type="scientific">Bacillus cereus</name>
    <dbReference type="NCBI Taxonomy" id="1396"/>
    <lineage>
        <taxon>Bacteria</taxon>
        <taxon>Bacillati</taxon>
        <taxon>Bacillota</taxon>
        <taxon>Bacilli</taxon>
        <taxon>Bacillales</taxon>
        <taxon>Bacillaceae</taxon>
        <taxon>Bacillus</taxon>
        <taxon>Bacillus cereus group</taxon>
    </lineage>
</organism>
<proteinExistence type="predicted"/>
<dbReference type="RefSeq" id="WP_098489407.1">
    <property type="nucleotide sequence ID" value="NZ_NUWN01000006.1"/>
</dbReference>
<evidence type="ECO:0008006" key="3">
    <source>
        <dbReference type="Google" id="ProtNLM"/>
    </source>
</evidence>
<accession>A0A2B0N2N4</accession>
<evidence type="ECO:0000313" key="1">
    <source>
        <dbReference type="EMBL" id="PFK47389.1"/>
    </source>
</evidence>
<evidence type="ECO:0000313" key="2">
    <source>
        <dbReference type="Proteomes" id="UP000242656"/>
    </source>
</evidence>
<dbReference type="Pfam" id="PF10720">
    <property type="entry name" value="DUF2515"/>
    <property type="match status" value="1"/>
</dbReference>